<gene>
    <name evidence="9" type="ORF">SAMEA4029010_CIC11G00000002241</name>
</gene>
<evidence type="ECO:0000256" key="5">
    <source>
        <dbReference type="ARBA" id="ARBA00029433"/>
    </source>
</evidence>
<dbReference type="GO" id="GO:0008270">
    <property type="term" value="F:zinc ion binding"/>
    <property type="evidence" value="ECO:0007669"/>
    <property type="project" value="UniProtKB-KW"/>
</dbReference>
<keyword evidence="6" id="KW-0175">Coiled coil</keyword>
<name>A0A1L0GLG3_9ASCO</name>
<dbReference type="InterPro" id="IPR007810">
    <property type="entry name" value="Pep3/Vps18_beta-prop"/>
</dbReference>
<feature type="coiled-coil region" evidence="6">
    <location>
        <begin position="932"/>
        <end position="966"/>
    </location>
</feature>
<evidence type="ECO:0000259" key="8">
    <source>
        <dbReference type="Pfam" id="PF26148"/>
    </source>
</evidence>
<dbReference type="PANTHER" id="PTHR23323">
    <property type="entry name" value="VACUOLAR PROTEIN SORTING-ASSOCIATED PROTEIN"/>
    <property type="match status" value="1"/>
</dbReference>
<accession>A0A1L0GLG3</accession>
<comment type="subcellular location">
    <subcellularLocation>
        <location evidence="5">Endomembrane system</location>
        <topology evidence="5">Peripheral membrane protein</topology>
        <orientation evidence="5">Cytoplasmic side</orientation>
    </subcellularLocation>
</comment>
<dbReference type="InterPro" id="IPR058919">
    <property type="entry name" value="Pep3/Vps18_RING_C"/>
</dbReference>
<proteinExistence type="predicted"/>
<evidence type="ECO:0000256" key="3">
    <source>
        <dbReference type="ARBA" id="ARBA00022833"/>
    </source>
</evidence>
<dbReference type="GO" id="GO:0048284">
    <property type="term" value="P:organelle fusion"/>
    <property type="evidence" value="ECO:0007669"/>
    <property type="project" value="TreeGrafter"/>
</dbReference>
<keyword evidence="1" id="KW-0479">Metal-binding</keyword>
<dbReference type="Pfam" id="PF26148">
    <property type="entry name" value="VPS18_RING_C"/>
    <property type="match status" value="1"/>
</dbReference>
<keyword evidence="3" id="KW-0862">Zinc</keyword>
<keyword evidence="4" id="KW-0472">Membrane</keyword>
<feature type="domain" description="Pep3/Vps18 RING C-terminal" evidence="8">
    <location>
        <begin position="983"/>
        <end position="1064"/>
    </location>
</feature>
<dbReference type="PANTHER" id="PTHR23323:SF26">
    <property type="entry name" value="VACUOLAR PROTEIN SORTING-ASSOCIATED PROTEIN 18 HOMOLOG"/>
    <property type="match status" value="1"/>
</dbReference>
<keyword evidence="2" id="KW-0863">Zinc-finger</keyword>
<organism evidence="9 10">
    <name type="scientific">Sungouiella intermedia</name>
    <dbReference type="NCBI Taxonomy" id="45354"/>
    <lineage>
        <taxon>Eukaryota</taxon>
        <taxon>Fungi</taxon>
        <taxon>Dikarya</taxon>
        <taxon>Ascomycota</taxon>
        <taxon>Saccharomycotina</taxon>
        <taxon>Pichiomycetes</taxon>
        <taxon>Metschnikowiaceae</taxon>
        <taxon>Sungouiella</taxon>
    </lineage>
</organism>
<protein>
    <submittedName>
        <fullName evidence="9">CIC11C00000002241</fullName>
    </submittedName>
</protein>
<evidence type="ECO:0000259" key="7">
    <source>
        <dbReference type="Pfam" id="PF05131"/>
    </source>
</evidence>
<dbReference type="GO" id="GO:0005768">
    <property type="term" value="C:endosome"/>
    <property type="evidence" value="ECO:0007669"/>
    <property type="project" value="TreeGrafter"/>
</dbReference>
<evidence type="ECO:0000256" key="2">
    <source>
        <dbReference type="ARBA" id="ARBA00022771"/>
    </source>
</evidence>
<evidence type="ECO:0000256" key="6">
    <source>
        <dbReference type="SAM" id="Coils"/>
    </source>
</evidence>
<dbReference type="GO" id="GO:0006904">
    <property type="term" value="P:vesicle docking involved in exocytosis"/>
    <property type="evidence" value="ECO:0007669"/>
    <property type="project" value="TreeGrafter"/>
</dbReference>
<dbReference type="GO" id="GO:0007033">
    <property type="term" value="P:vacuole organization"/>
    <property type="evidence" value="ECO:0007669"/>
    <property type="project" value="TreeGrafter"/>
</dbReference>
<reference evidence="9 10" key="1">
    <citation type="submission" date="2016-10" db="EMBL/GenBank/DDBJ databases">
        <authorList>
            <person name="de Groot N.N."/>
        </authorList>
    </citation>
    <scope>NUCLEOTIDE SEQUENCE [LARGE SCALE GENOMIC DNA]</scope>
    <source>
        <strain evidence="9 10">CBS 141442</strain>
    </source>
</reference>
<dbReference type="STRING" id="45354.A0A1L0GLG3"/>
<dbReference type="GO" id="GO:0007032">
    <property type="term" value="P:endosome organization"/>
    <property type="evidence" value="ECO:0007669"/>
    <property type="project" value="TreeGrafter"/>
</dbReference>
<dbReference type="OrthoDB" id="1845386at2759"/>
<evidence type="ECO:0000256" key="4">
    <source>
        <dbReference type="ARBA" id="ARBA00023136"/>
    </source>
</evidence>
<dbReference type="AlphaFoldDB" id="A0A1L0GLG3"/>
<dbReference type="Proteomes" id="UP000182334">
    <property type="component" value="Chromosome VI"/>
</dbReference>
<evidence type="ECO:0000313" key="9">
    <source>
        <dbReference type="EMBL" id="SGZ57013.1"/>
    </source>
</evidence>
<feature type="domain" description="Pep3/Vps18 beta-propeller" evidence="7">
    <location>
        <begin position="33"/>
        <end position="362"/>
    </location>
</feature>
<dbReference type="GO" id="GO:0030674">
    <property type="term" value="F:protein-macromolecule adaptor activity"/>
    <property type="evidence" value="ECO:0007669"/>
    <property type="project" value="TreeGrafter"/>
</dbReference>
<keyword evidence="10" id="KW-1185">Reference proteome</keyword>
<sequence>MSNSIKPTASRQFISATPDFLEDDTSGWKSDQPSFNIENVQLQFDLRNGLQNLLVSNNFMYVLSSNIVFRIDLDNPSIPTKIMVPMLNDGLKVTNWWLHPNGKFLIVQVNNNQYFHLHSQYLKFKILPRFKGLNIEHICFGDKHSHQSTGDFLLSSKDGNIYVASIKFHEPGVQDKKRDDKYVKQLHRLDGTIHGLLFSNNSTQIQIFVDDEILVWDCFEPVMAELTRVFRQPPKKLPITLLNEQPVFFIKQLNFYLVDPLTGDIYSNDEEIQMSSTDKMNLGEFGLFGGRNSFIVTSHHIICLSQSRDSLIIFSKLVLQSPIVIPLGPHIEAREQVFGLVSDVLGNTHWIYTSDGIYEILISNESISVWYNYYRVGNYEQALRLLEASNVPSSSLKKNLVLVKQGYDLLQKGDFGLQPLSHSHEAYNLQLEGVRQLARLKEPFEKVCLMLFGLQESNFDVSLVANKLLLEYLKVKFSLSKDSNNRTRIVVLSSWIVQLLLRVIQTLESRLRIDDIDNFASYTENYNTGKDALKKSLDEFNSSLDEFLKANYKLVDSITIYEILRGMGFPLKLLSFAELLEEYDFILNYYIEREQWSNALKALSKLFVKSKERALEAMQRTSTVLLINYASGTIEAWLRFPEVYYEALLPAILTYNRNGEYAPFNQNPTMQFFLRLIFEKGIQSQVMNDYYLALLVTYPPQDDEDEINTALIKTIEYLKKENLNQLRKGKQYDSEYLLRLCLKHNKVDAAIFILVKDLHLFDTALKLAIDQNLVSAAEFVLQLFNEYVSNNNKPGSGEHVTTGQEEESQFTNHIKLEDTNFASRKRLWMIYAKYLITSVCNGVHFNTLENNNELLIANSQFKKIKSNNEVILANGIGERGSADTDTKLKSQELNKVLNYILHLNREDETISILTLKDLLPLLPEDVLITSFKEEIVDSLDNYNNRINQLSLEMQESAEIADKLKGQILNSEAREKSGSLFTIIEPGEPCKLCERLLIDKNFLAFRNCHHCFHKDCAIRYYLKLRGDYRFKKIFQNFKINSSVTDERELDDILLSNCLLCNDSSINSVDEYLVDFENQVEEKKDWDL</sequence>
<dbReference type="SUPFAM" id="SSF82171">
    <property type="entry name" value="DPP6 N-terminal domain-like"/>
    <property type="match status" value="1"/>
</dbReference>
<evidence type="ECO:0000256" key="1">
    <source>
        <dbReference type="ARBA" id="ARBA00022723"/>
    </source>
</evidence>
<dbReference type="Pfam" id="PF05131">
    <property type="entry name" value="Pep3_Vps18"/>
    <property type="match status" value="1"/>
</dbReference>
<evidence type="ECO:0000313" key="10">
    <source>
        <dbReference type="Proteomes" id="UP000182334"/>
    </source>
</evidence>
<dbReference type="EMBL" id="LT635761">
    <property type="protein sequence ID" value="SGZ57013.1"/>
    <property type="molecule type" value="Genomic_DNA"/>
</dbReference>
<dbReference type="GO" id="GO:0030897">
    <property type="term" value="C:HOPS complex"/>
    <property type="evidence" value="ECO:0007669"/>
    <property type="project" value="TreeGrafter"/>
</dbReference>